<dbReference type="InterPro" id="IPR001304">
    <property type="entry name" value="C-type_lectin-like"/>
</dbReference>
<accession>A0A238KH50</accession>
<feature type="domain" description="C-type lectin" evidence="3">
    <location>
        <begin position="63"/>
        <end position="162"/>
    </location>
</feature>
<feature type="transmembrane region" description="Helical" evidence="1">
    <location>
        <begin position="170"/>
        <end position="188"/>
    </location>
</feature>
<evidence type="ECO:0000256" key="2">
    <source>
        <dbReference type="SAM" id="SignalP"/>
    </source>
</evidence>
<protein>
    <submittedName>
        <fullName evidence="4">Lectin C-type domain protein</fullName>
    </submittedName>
</protein>
<dbReference type="AlphaFoldDB" id="A0A238KH50"/>
<keyword evidence="2" id="KW-0732">Signal</keyword>
<evidence type="ECO:0000313" key="5">
    <source>
        <dbReference type="Proteomes" id="UP000202922"/>
    </source>
</evidence>
<keyword evidence="5" id="KW-1185">Reference proteome</keyword>
<organism evidence="4 5">
    <name type="scientific">Actibacterium lipolyticum</name>
    <dbReference type="NCBI Taxonomy" id="1524263"/>
    <lineage>
        <taxon>Bacteria</taxon>
        <taxon>Pseudomonadati</taxon>
        <taxon>Pseudomonadota</taxon>
        <taxon>Alphaproteobacteria</taxon>
        <taxon>Rhodobacterales</taxon>
        <taxon>Roseobacteraceae</taxon>
        <taxon>Actibacterium</taxon>
    </lineage>
</organism>
<dbReference type="EMBL" id="FXYE01000002">
    <property type="protein sequence ID" value="SMX42169.1"/>
    <property type="molecule type" value="Genomic_DNA"/>
</dbReference>
<keyword evidence="1" id="KW-0812">Transmembrane</keyword>
<dbReference type="PROSITE" id="PS50041">
    <property type="entry name" value="C_TYPE_LECTIN_2"/>
    <property type="match status" value="1"/>
</dbReference>
<dbReference type="Proteomes" id="UP000202922">
    <property type="component" value="Unassembled WGS sequence"/>
</dbReference>
<sequence length="205" mass="21987">MFKELLSVSAAIFAFGTAASAVPVEWSVADGGNGHYYEITGDWVTPETAAALAADSSYLGIDGHLVTITSDEEQAFIDALNTNNWSYWIGASDAVAEGTWQWIAGPEAGQLVSATYSNWQPGEPDNGANSWETDQDFAAGNMYSSPMWNDWGSTSYSAYIVEYSTSISAVPLPATSGLLVMALGLLGLSRKRRRMHETVPSLILT</sequence>
<dbReference type="OrthoDB" id="500962at2"/>
<feature type="chain" id="PRO_5012647144" evidence="2">
    <location>
        <begin position="22"/>
        <end position="205"/>
    </location>
</feature>
<gene>
    <name evidence="4" type="ORF">COL8621_01901</name>
</gene>
<reference evidence="5" key="1">
    <citation type="submission" date="2017-05" db="EMBL/GenBank/DDBJ databases">
        <authorList>
            <person name="Rodrigo-Torres L."/>
            <person name="Arahal R. D."/>
            <person name="Lucena T."/>
        </authorList>
    </citation>
    <scope>NUCLEOTIDE SEQUENCE [LARGE SCALE GENOMIC DNA]</scope>
    <source>
        <strain evidence="5">CECT 8621</strain>
    </source>
</reference>
<name>A0A238KH50_9RHOB</name>
<dbReference type="InterPro" id="IPR050801">
    <property type="entry name" value="Ca-Dep_Lectins_ImmuneDev"/>
</dbReference>
<dbReference type="PANTHER" id="PTHR22801:SF63">
    <property type="entry name" value="C-TYPE LECTIN DOMAIN-CONTAINING PROTEIN"/>
    <property type="match status" value="1"/>
</dbReference>
<dbReference type="PANTHER" id="PTHR22801">
    <property type="entry name" value="LITHOSTATHINE"/>
    <property type="match status" value="1"/>
</dbReference>
<dbReference type="SMART" id="SM00034">
    <property type="entry name" value="CLECT"/>
    <property type="match status" value="1"/>
</dbReference>
<proteinExistence type="predicted"/>
<dbReference type="InterPro" id="IPR016187">
    <property type="entry name" value="CTDL_fold"/>
</dbReference>
<evidence type="ECO:0000256" key="1">
    <source>
        <dbReference type="SAM" id="Phobius"/>
    </source>
</evidence>
<dbReference type="InterPro" id="IPR016186">
    <property type="entry name" value="C-type_lectin-like/link_sf"/>
</dbReference>
<dbReference type="Gene3D" id="3.10.100.10">
    <property type="entry name" value="Mannose-Binding Protein A, subunit A"/>
    <property type="match status" value="1"/>
</dbReference>
<keyword evidence="1" id="KW-0472">Membrane</keyword>
<dbReference type="Pfam" id="PF07589">
    <property type="entry name" value="PEP-CTERM"/>
    <property type="match status" value="1"/>
</dbReference>
<keyword evidence="1" id="KW-1133">Transmembrane helix</keyword>
<evidence type="ECO:0000259" key="3">
    <source>
        <dbReference type="PROSITE" id="PS50041"/>
    </source>
</evidence>
<dbReference type="SUPFAM" id="SSF56436">
    <property type="entry name" value="C-type lectin-like"/>
    <property type="match status" value="1"/>
</dbReference>
<dbReference type="InterPro" id="IPR013424">
    <property type="entry name" value="Ice-binding_C"/>
</dbReference>
<feature type="signal peptide" evidence="2">
    <location>
        <begin position="1"/>
        <end position="21"/>
    </location>
</feature>
<evidence type="ECO:0000313" key="4">
    <source>
        <dbReference type="EMBL" id="SMX42169.1"/>
    </source>
</evidence>
<dbReference type="Pfam" id="PF00059">
    <property type="entry name" value="Lectin_C"/>
    <property type="match status" value="1"/>
</dbReference>
<dbReference type="RefSeq" id="WP_093967124.1">
    <property type="nucleotide sequence ID" value="NZ_FXYE01000002.1"/>
</dbReference>